<keyword evidence="2" id="KW-1185">Reference proteome</keyword>
<dbReference type="EMBL" id="LXQA010119054">
    <property type="protein sequence ID" value="MCI20265.1"/>
    <property type="molecule type" value="Genomic_DNA"/>
</dbReference>
<name>A0A392QAH2_9FABA</name>
<dbReference type="Gene3D" id="2.40.70.10">
    <property type="entry name" value="Acid Proteases"/>
    <property type="match status" value="1"/>
</dbReference>
<reference evidence="1 2" key="1">
    <citation type="journal article" date="2018" name="Front. Plant Sci.">
        <title>Red Clover (Trifolium pratense) and Zigzag Clover (T. medium) - A Picture of Genomic Similarities and Differences.</title>
        <authorList>
            <person name="Dluhosova J."/>
            <person name="Istvanek J."/>
            <person name="Nedelnik J."/>
            <person name="Repkova J."/>
        </authorList>
    </citation>
    <scope>NUCLEOTIDE SEQUENCE [LARGE SCALE GENOMIC DNA]</scope>
    <source>
        <strain evidence="2">cv. 10/8</strain>
        <tissue evidence="1">Leaf</tissue>
    </source>
</reference>
<dbReference type="Proteomes" id="UP000265520">
    <property type="component" value="Unassembled WGS sequence"/>
</dbReference>
<comment type="caution">
    <text evidence="1">The sequence shown here is derived from an EMBL/GenBank/DDBJ whole genome shotgun (WGS) entry which is preliminary data.</text>
</comment>
<dbReference type="InterPro" id="IPR021109">
    <property type="entry name" value="Peptidase_aspartic_dom_sf"/>
</dbReference>
<feature type="non-terminal residue" evidence="1">
    <location>
        <position position="119"/>
    </location>
</feature>
<proteinExistence type="predicted"/>
<accession>A0A392QAH2</accession>
<protein>
    <submittedName>
        <fullName evidence="1">Uncharacterized protein</fullName>
    </submittedName>
</protein>
<dbReference type="CDD" id="cd00303">
    <property type="entry name" value="retropepsin_like"/>
    <property type="match status" value="1"/>
</dbReference>
<organism evidence="1 2">
    <name type="scientific">Trifolium medium</name>
    <dbReference type="NCBI Taxonomy" id="97028"/>
    <lineage>
        <taxon>Eukaryota</taxon>
        <taxon>Viridiplantae</taxon>
        <taxon>Streptophyta</taxon>
        <taxon>Embryophyta</taxon>
        <taxon>Tracheophyta</taxon>
        <taxon>Spermatophyta</taxon>
        <taxon>Magnoliopsida</taxon>
        <taxon>eudicotyledons</taxon>
        <taxon>Gunneridae</taxon>
        <taxon>Pentapetalae</taxon>
        <taxon>rosids</taxon>
        <taxon>fabids</taxon>
        <taxon>Fabales</taxon>
        <taxon>Fabaceae</taxon>
        <taxon>Papilionoideae</taxon>
        <taxon>50 kb inversion clade</taxon>
        <taxon>NPAAA clade</taxon>
        <taxon>Hologalegina</taxon>
        <taxon>IRL clade</taxon>
        <taxon>Trifolieae</taxon>
        <taxon>Trifolium</taxon>
    </lineage>
</organism>
<sequence length="119" mass="13664">MKPQQKQDDRKSLPIPCSIWEMDTEGALCDLDSNINLMTFSLVRRLTRDLADDPWEQETRNMTLILADHNKIYPWGIIKDVPIKVNDLVILVDFVIIDPDEDEIPVIFGKPFLAASRAL</sequence>
<evidence type="ECO:0000313" key="1">
    <source>
        <dbReference type="EMBL" id="MCI20265.1"/>
    </source>
</evidence>
<dbReference type="AlphaFoldDB" id="A0A392QAH2"/>
<dbReference type="PANTHER" id="PTHR33067:SF9">
    <property type="entry name" value="RNA-DIRECTED DNA POLYMERASE"/>
    <property type="match status" value="1"/>
</dbReference>
<evidence type="ECO:0000313" key="2">
    <source>
        <dbReference type="Proteomes" id="UP000265520"/>
    </source>
</evidence>
<dbReference type="PANTHER" id="PTHR33067">
    <property type="entry name" value="RNA-DIRECTED DNA POLYMERASE-RELATED"/>
    <property type="match status" value="1"/>
</dbReference>